<proteinExistence type="predicted"/>
<protein>
    <submittedName>
        <fullName evidence="2">Uncharacterized protein</fullName>
    </submittedName>
</protein>
<evidence type="ECO:0000313" key="2">
    <source>
        <dbReference type="EMBL" id="KZT34349.1"/>
    </source>
</evidence>
<feature type="compositionally biased region" description="Polar residues" evidence="1">
    <location>
        <begin position="138"/>
        <end position="149"/>
    </location>
</feature>
<evidence type="ECO:0000313" key="3">
    <source>
        <dbReference type="Proteomes" id="UP000076798"/>
    </source>
</evidence>
<keyword evidence="3" id="KW-1185">Reference proteome</keyword>
<dbReference type="EMBL" id="KV428186">
    <property type="protein sequence ID" value="KZT34349.1"/>
    <property type="molecule type" value="Genomic_DNA"/>
</dbReference>
<dbReference type="STRING" id="1314776.A0A165ZIY7"/>
<feature type="region of interest" description="Disordered" evidence="1">
    <location>
        <begin position="126"/>
        <end position="168"/>
    </location>
</feature>
<dbReference type="Proteomes" id="UP000076798">
    <property type="component" value="Unassembled WGS sequence"/>
</dbReference>
<organism evidence="2 3">
    <name type="scientific">Sistotremastrum suecicum HHB10207 ss-3</name>
    <dbReference type="NCBI Taxonomy" id="1314776"/>
    <lineage>
        <taxon>Eukaryota</taxon>
        <taxon>Fungi</taxon>
        <taxon>Dikarya</taxon>
        <taxon>Basidiomycota</taxon>
        <taxon>Agaricomycotina</taxon>
        <taxon>Agaricomycetes</taxon>
        <taxon>Sistotremastrales</taxon>
        <taxon>Sistotremastraceae</taxon>
        <taxon>Sistotremastrum</taxon>
    </lineage>
</organism>
<reference evidence="2 3" key="1">
    <citation type="journal article" date="2016" name="Mol. Biol. Evol.">
        <title>Comparative Genomics of Early-Diverging Mushroom-Forming Fungi Provides Insights into the Origins of Lignocellulose Decay Capabilities.</title>
        <authorList>
            <person name="Nagy L.G."/>
            <person name="Riley R."/>
            <person name="Tritt A."/>
            <person name="Adam C."/>
            <person name="Daum C."/>
            <person name="Floudas D."/>
            <person name="Sun H."/>
            <person name="Yadav J.S."/>
            <person name="Pangilinan J."/>
            <person name="Larsson K.H."/>
            <person name="Matsuura K."/>
            <person name="Barry K."/>
            <person name="Labutti K."/>
            <person name="Kuo R."/>
            <person name="Ohm R.A."/>
            <person name="Bhattacharya S.S."/>
            <person name="Shirouzu T."/>
            <person name="Yoshinaga Y."/>
            <person name="Martin F.M."/>
            <person name="Grigoriev I.V."/>
            <person name="Hibbett D.S."/>
        </authorList>
    </citation>
    <scope>NUCLEOTIDE SEQUENCE [LARGE SCALE GENOMIC DNA]</scope>
    <source>
        <strain evidence="2 3">HHB10207 ss-3</strain>
    </source>
</reference>
<gene>
    <name evidence="2" type="ORF">SISSUDRAFT_1052965</name>
</gene>
<name>A0A165ZIY7_9AGAM</name>
<accession>A0A165ZIY7</accession>
<dbReference type="AlphaFoldDB" id="A0A165ZIY7"/>
<evidence type="ECO:0000256" key="1">
    <source>
        <dbReference type="SAM" id="MobiDB-lite"/>
    </source>
</evidence>
<dbReference type="OrthoDB" id="3168838at2759"/>
<sequence>MGFFKRILKKFRKNKRHNDDLADNSRPYTPYPTYEEIQEHLKKYAPRNSNLSIPTPLSPVVEAINENGSTRSVSDFGSLLEPQNEPLAAPPSPYSQAYLSPFPRLPQSRDSYRVTVLGRVKHSSTEFPHANPAFESATDLSRQPSSTFSDAPADRGPMTPEDRNRLTKLRQDPSVASLLTVLDFDGNADPFAFSNTPGRPRTASSLKALLGTPAGLGNDLSFGGEGDLSWAERFLE</sequence>